<dbReference type="Proteomes" id="UP001549110">
    <property type="component" value="Unassembled WGS sequence"/>
</dbReference>
<keyword evidence="3" id="KW-0804">Transcription</keyword>
<sequence length="211" mass="23475">MDARTYPAKETPKSRRTRARILDAAMRLFSEVGYHAATNAMIADAANLTRGAMLYHFASREELVEAAIAYIEIERARLFEQAASGPVAAGVDAAEHAIDAYWALLHEIPFVAFAELEAAARTDTMLRVRLANAQSAFDRNQVGDRFLALAQAGVDPRFQTSRDLGRFLLEGLAKGALTYDEKARKERLLTVVKRAVRVLNRKGDVQELWPE</sequence>
<dbReference type="SUPFAM" id="SSF46689">
    <property type="entry name" value="Homeodomain-like"/>
    <property type="match status" value="1"/>
</dbReference>
<gene>
    <name evidence="6" type="ORF">ABID41_001246</name>
</gene>
<evidence type="ECO:0000256" key="3">
    <source>
        <dbReference type="ARBA" id="ARBA00023163"/>
    </source>
</evidence>
<protein>
    <submittedName>
        <fullName evidence="6">AcrR family transcriptional regulator</fullName>
    </submittedName>
</protein>
<dbReference type="RefSeq" id="WP_331929080.1">
    <property type="nucleotide sequence ID" value="NZ_JBEPLU010000001.1"/>
</dbReference>
<dbReference type="Gene3D" id="1.10.357.10">
    <property type="entry name" value="Tetracycline Repressor, domain 2"/>
    <property type="match status" value="1"/>
</dbReference>
<evidence type="ECO:0000256" key="4">
    <source>
        <dbReference type="PROSITE-ProRule" id="PRU00335"/>
    </source>
</evidence>
<evidence type="ECO:0000313" key="6">
    <source>
        <dbReference type="EMBL" id="MET3526151.1"/>
    </source>
</evidence>
<feature type="DNA-binding region" description="H-T-H motif" evidence="4">
    <location>
        <begin position="38"/>
        <end position="57"/>
    </location>
</feature>
<feature type="domain" description="HTH tetR-type" evidence="5">
    <location>
        <begin position="15"/>
        <end position="75"/>
    </location>
</feature>
<dbReference type="EMBL" id="JBEPLU010000001">
    <property type="protein sequence ID" value="MET3526151.1"/>
    <property type="molecule type" value="Genomic_DNA"/>
</dbReference>
<organism evidence="6 7">
    <name type="scientific">Phenylobacterium koreense</name>
    <dbReference type="NCBI Taxonomy" id="266125"/>
    <lineage>
        <taxon>Bacteria</taxon>
        <taxon>Pseudomonadati</taxon>
        <taxon>Pseudomonadota</taxon>
        <taxon>Alphaproteobacteria</taxon>
        <taxon>Caulobacterales</taxon>
        <taxon>Caulobacteraceae</taxon>
        <taxon>Phenylobacterium</taxon>
    </lineage>
</organism>
<evidence type="ECO:0000259" key="5">
    <source>
        <dbReference type="PROSITE" id="PS50977"/>
    </source>
</evidence>
<keyword evidence="1" id="KW-0805">Transcription regulation</keyword>
<dbReference type="PANTHER" id="PTHR30055:SF234">
    <property type="entry name" value="HTH-TYPE TRANSCRIPTIONAL REGULATOR BETI"/>
    <property type="match status" value="1"/>
</dbReference>
<evidence type="ECO:0000256" key="2">
    <source>
        <dbReference type="ARBA" id="ARBA00023125"/>
    </source>
</evidence>
<dbReference type="PRINTS" id="PR00455">
    <property type="entry name" value="HTHTETR"/>
</dbReference>
<reference evidence="6 7" key="1">
    <citation type="submission" date="2024-06" db="EMBL/GenBank/DDBJ databases">
        <title>Genomic Encyclopedia of Type Strains, Phase IV (KMG-IV): sequencing the most valuable type-strain genomes for metagenomic binning, comparative biology and taxonomic classification.</title>
        <authorList>
            <person name="Goeker M."/>
        </authorList>
    </citation>
    <scope>NUCLEOTIDE SEQUENCE [LARGE SCALE GENOMIC DNA]</scope>
    <source>
        <strain evidence="6 7">DSM 17809</strain>
    </source>
</reference>
<name>A0ABV2EID7_9CAUL</name>
<evidence type="ECO:0000313" key="7">
    <source>
        <dbReference type="Proteomes" id="UP001549110"/>
    </source>
</evidence>
<dbReference type="PROSITE" id="PS50977">
    <property type="entry name" value="HTH_TETR_2"/>
    <property type="match status" value="1"/>
</dbReference>
<proteinExistence type="predicted"/>
<keyword evidence="7" id="KW-1185">Reference proteome</keyword>
<dbReference type="Pfam" id="PF00440">
    <property type="entry name" value="TetR_N"/>
    <property type="match status" value="1"/>
</dbReference>
<dbReference type="InterPro" id="IPR050109">
    <property type="entry name" value="HTH-type_TetR-like_transc_reg"/>
</dbReference>
<dbReference type="InterPro" id="IPR009057">
    <property type="entry name" value="Homeodomain-like_sf"/>
</dbReference>
<keyword evidence="2 4" id="KW-0238">DNA-binding</keyword>
<comment type="caution">
    <text evidence="6">The sequence shown here is derived from an EMBL/GenBank/DDBJ whole genome shotgun (WGS) entry which is preliminary data.</text>
</comment>
<accession>A0ABV2EID7</accession>
<dbReference type="InterPro" id="IPR001647">
    <property type="entry name" value="HTH_TetR"/>
</dbReference>
<evidence type="ECO:0000256" key="1">
    <source>
        <dbReference type="ARBA" id="ARBA00023015"/>
    </source>
</evidence>
<dbReference type="PANTHER" id="PTHR30055">
    <property type="entry name" value="HTH-TYPE TRANSCRIPTIONAL REGULATOR RUTR"/>
    <property type="match status" value="1"/>
</dbReference>